<accession>A0A9Q1JSF3</accession>
<protein>
    <recommendedName>
        <fullName evidence="4">Protein PHLOEM PROTEIN 2-LIKE A10</fullName>
    </recommendedName>
</protein>
<evidence type="ECO:0000313" key="2">
    <source>
        <dbReference type="EMBL" id="KAJ8430301.1"/>
    </source>
</evidence>
<keyword evidence="3" id="KW-1185">Reference proteome</keyword>
<dbReference type="EMBL" id="JAKOGI010000809">
    <property type="protein sequence ID" value="KAJ8430301.1"/>
    <property type="molecule type" value="Genomic_DNA"/>
</dbReference>
<feature type="transmembrane region" description="Helical" evidence="1">
    <location>
        <begin position="17"/>
        <end position="35"/>
    </location>
</feature>
<sequence>MFSQCDGWDITLKRKKSVLLLAAFGITGYGVYRVYNLPSVVKKRKRVFKLLSAFVYLAEAVSDSAEIAGLLAKDLRDFMQSDSDEIPNSLRQISKIAQSKEFSDSVVRVTAAVTKGVFRGYQAESKGDGVGSGSGFYDMFMDKLFSDAGKGFASVVIGSFARNLVMAFYSNEEECEGQLNSGKNMDLDGEASADGSLPRWVDVMCNDRCRELIGDCIQRFVSTAVAVYLEKTMNINTYDELFAGLTNPKHEKQVKDLLVAACSGSIETLVKTSHGVLTSSNSGSKLGTDSSDLSRFVVTRSNSDVVSRAFYPGIDDARNVITIKHSGLGRGAFLDDMEGRNSCGESKQSGWVSTMSSTLAVPSNRKLVLDVTGRVTFMTVRSFLEFLLDKVFATVKRSVQFVNEAIVERGLRVVRHVTAKSSVVATICLSLCLHIFGGSTWALMPA</sequence>
<organism evidence="2 3">
    <name type="scientific">Carnegiea gigantea</name>
    <dbReference type="NCBI Taxonomy" id="171969"/>
    <lineage>
        <taxon>Eukaryota</taxon>
        <taxon>Viridiplantae</taxon>
        <taxon>Streptophyta</taxon>
        <taxon>Embryophyta</taxon>
        <taxon>Tracheophyta</taxon>
        <taxon>Spermatophyta</taxon>
        <taxon>Magnoliopsida</taxon>
        <taxon>eudicotyledons</taxon>
        <taxon>Gunneridae</taxon>
        <taxon>Pentapetalae</taxon>
        <taxon>Caryophyllales</taxon>
        <taxon>Cactineae</taxon>
        <taxon>Cactaceae</taxon>
        <taxon>Cactoideae</taxon>
        <taxon>Echinocereeae</taxon>
        <taxon>Carnegiea</taxon>
    </lineage>
</organism>
<dbReference type="PANTHER" id="PTHR21477">
    <property type="entry name" value="ZGC:172139"/>
    <property type="match status" value="1"/>
</dbReference>
<proteinExistence type="predicted"/>
<dbReference type="PANTHER" id="PTHR21477:SF12">
    <property type="entry name" value="PROTEIN PHLOEM PROTEIN 2-LIKE A10"/>
    <property type="match status" value="1"/>
</dbReference>
<keyword evidence="1" id="KW-0812">Transmembrane</keyword>
<name>A0A9Q1JSF3_9CARY</name>
<evidence type="ECO:0000313" key="3">
    <source>
        <dbReference type="Proteomes" id="UP001153076"/>
    </source>
</evidence>
<evidence type="ECO:0000256" key="1">
    <source>
        <dbReference type="SAM" id="Phobius"/>
    </source>
</evidence>
<feature type="transmembrane region" description="Helical" evidence="1">
    <location>
        <begin position="422"/>
        <end position="444"/>
    </location>
</feature>
<keyword evidence="1" id="KW-1133">Transmembrane helix</keyword>
<dbReference type="Proteomes" id="UP001153076">
    <property type="component" value="Unassembled WGS sequence"/>
</dbReference>
<comment type="caution">
    <text evidence="2">The sequence shown here is derived from an EMBL/GenBank/DDBJ whole genome shotgun (WGS) entry which is preliminary data.</text>
</comment>
<dbReference type="AlphaFoldDB" id="A0A9Q1JSF3"/>
<gene>
    <name evidence="2" type="ORF">Cgig2_024733</name>
</gene>
<keyword evidence="1" id="KW-0472">Membrane</keyword>
<dbReference type="InterPro" id="IPR019141">
    <property type="entry name" value="DUF2045"/>
</dbReference>
<reference evidence="2" key="1">
    <citation type="submission" date="2022-04" db="EMBL/GenBank/DDBJ databases">
        <title>Carnegiea gigantea Genome sequencing and assembly v2.</title>
        <authorList>
            <person name="Copetti D."/>
            <person name="Sanderson M.J."/>
            <person name="Burquez A."/>
            <person name="Wojciechowski M.F."/>
        </authorList>
    </citation>
    <scope>NUCLEOTIDE SEQUENCE</scope>
    <source>
        <strain evidence="2">SGP5-SGP5p</strain>
        <tissue evidence="2">Aerial part</tissue>
    </source>
</reference>
<dbReference type="OrthoDB" id="1641131at2759"/>
<evidence type="ECO:0008006" key="4">
    <source>
        <dbReference type="Google" id="ProtNLM"/>
    </source>
</evidence>